<feature type="compositionally biased region" description="Basic residues" evidence="1">
    <location>
        <begin position="678"/>
        <end position="687"/>
    </location>
</feature>
<feature type="compositionally biased region" description="Gly residues" evidence="1">
    <location>
        <begin position="366"/>
        <end position="387"/>
    </location>
</feature>
<feature type="compositionally biased region" description="Basic and acidic residues" evidence="1">
    <location>
        <begin position="791"/>
        <end position="804"/>
    </location>
</feature>
<feature type="compositionally biased region" description="Low complexity" evidence="1">
    <location>
        <begin position="388"/>
        <end position="412"/>
    </location>
</feature>
<feature type="compositionally biased region" description="Basic residues" evidence="1">
    <location>
        <begin position="740"/>
        <end position="750"/>
    </location>
</feature>
<dbReference type="GO" id="GO:0003723">
    <property type="term" value="F:RNA binding"/>
    <property type="evidence" value="ECO:0007669"/>
    <property type="project" value="InterPro"/>
</dbReference>
<feature type="compositionally biased region" description="Basic and acidic residues" evidence="1">
    <location>
        <begin position="751"/>
        <end position="763"/>
    </location>
</feature>
<feature type="region of interest" description="Disordered" evidence="1">
    <location>
        <begin position="93"/>
        <end position="237"/>
    </location>
</feature>
<feature type="compositionally biased region" description="Basic and acidic residues" evidence="1">
    <location>
        <begin position="895"/>
        <end position="917"/>
    </location>
</feature>
<accession>A0A6A6PNZ3</accession>
<reference evidence="2" key="1">
    <citation type="journal article" date="2020" name="Stud. Mycol.">
        <title>101 Dothideomycetes genomes: a test case for predicting lifestyles and emergence of pathogens.</title>
        <authorList>
            <person name="Haridas S."/>
            <person name="Albert R."/>
            <person name="Binder M."/>
            <person name="Bloem J."/>
            <person name="Labutti K."/>
            <person name="Salamov A."/>
            <person name="Andreopoulos B."/>
            <person name="Baker S."/>
            <person name="Barry K."/>
            <person name="Bills G."/>
            <person name="Bluhm B."/>
            <person name="Cannon C."/>
            <person name="Castanera R."/>
            <person name="Culley D."/>
            <person name="Daum C."/>
            <person name="Ezra D."/>
            <person name="Gonzalez J."/>
            <person name="Henrissat B."/>
            <person name="Kuo A."/>
            <person name="Liang C."/>
            <person name="Lipzen A."/>
            <person name="Lutzoni F."/>
            <person name="Magnuson J."/>
            <person name="Mondo S."/>
            <person name="Nolan M."/>
            <person name="Ohm R."/>
            <person name="Pangilinan J."/>
            <person name="Park H.-J."/>
            <person name="Ramirez L."/>
            <person name="Alfaro M."/>
            <person name="Sun H."/>
            <person name="Tritt A."/>
            <person name="Yoshinaga Y."/>
            <person name="Zwiers L.-H."/>
            <person name="Turgeon B."/>
            <person name="Goodwin S."/>
            <person name="Spatafora J."/>
            <person name="Crous P."/>
            <person name="Grigoriev I."/>
        </authorList>
    </citation>
    <scope>NUCLEOTIDE SEQUENCE</scope>
    <source>
        <strain evidence="2">CBS 113389</strain>
    </source>
</reference>
<evidence type="ECO:0000313" key="3">
    <source>
        <dbReference type="Proteomes" id="UP000799767"/>
    </source>
</evidence>
<dbReference type="OrthoDB" id="106784at2759"/>
<feature type="compositionally biased region" description="Acidic residues" evidence="1">
    <location>
        <begin position="166"/>
        <end position="181"/>
    </location>
</feature>
<feature type="compositionally biased region" description="Basic and acidic residues" evidence="1">
    <location>
        <begin position="723"/>
        <end position="739"/>
    </location>
</feature>
<dbReference type="GO" id="GO:0048024">
    <property type="term" value="P:regulation of mRNA splicing, via spliceosome"/>
    <property type="evidence" value="ECO:0007669"/>
    <property type="project" value="TreeGrafter"/>
</dbReference>
<dbReference type="Proteomes" id="UP000799767">
    <property type="component" value="Unassembled WGS sequence"/>
</dbReference>
<dbReference type="SUPFAM" id="SSF57850">
    <property type="entry name" value="RING/U-box"/>
    <property type="match status" value="1"/>
</dbReference>
<feature type="compositionally biased region" description="Low complexity" evidence="1">
    <location>
        <begin position="106"/>
        <end position="117"/>
    </location>
</feature>
<proteinExistence type="predicted"/>
<name>A0A6A6PNZ3_9PEZI</name>
<feature type="compositionally biased region" description="Polar residues" evidence="1">
    <location>
        <begin position="613"/>
        <end position="630"/>
    </location>
</feature>
<sequence>MAAVALLDDSCRQIADSLTIDAVPFKLRCGACNRIAVDALKLPCCDQCICESCSRRLPETCPICSHSPISAADCTPNRNLRLTIRAFLKNEEKKRNKDVEPPVTQATEKAAPPETAAVPQSVDAVEEPAPVGTPVEQLVAGDGGDTSQHQEVAEDNAAVAVSHNDGEDDDDDGYEEDEDDNVVITTERPDDELPHNESHEDLPYANGQREDGGKEQQQFHQQQGYGYGPSQNQGGFGNMDFNSMPNFQSMMGMGMPNFGMGMPNMMGMPGMNMDPSMMFGGGGGFGGMGDMSGMMNMGMNGMGGGGFGGMPGMGGMNGGFFPPNGNGGGYNSNQQQNFGMMTPTPFHHQNHRGFGGRGMYSNNNARGGGFGRGNRGFGGRGGRGGWQNYGQQNQYQQQQPYQQQHHQQQHHGTPANEDYMDGVGSNPGTGRGSPTYEPMKASDPDADNARTASASVERGAEGATNTDREVNGSTDVAGNAANDEHVDAGEDGSALKAGGDRNGIEDGTVDGEFGDAAAEGSQSVAHVVVDTYGDQATFDSAPYDGYNEQYQQDYAYGARGRGGFQGGMRGFGGRAGGAYGYVATPAEPARASTPPINAPTGPKAMRAGLPNSGRYSRPQQQQVHASTLASSVEPERPRTAGRDEPADSRSYSADRKHRSRSRSRSKRRDEDDDSYSRDRHRSRRSHKSKDDRDEEYSGRESDRKVRSRNESRDEGHSKRRHRDRDDEHHSSRSQRDRSKERRKHRHRSRSPRRDKSTDRDESKRHKSKRREDEYYDESSDRAKDRSRKHSRRDDDRYESKDRSSSHRHSSRRESTADDRHRDRSGRESKSRREEPQEEEFEFKIKGKSATLKQQHQKQDAMRPPTTIQSTTSDRRRSSALHSPATPATTSADPYAADREKARKEREDIERRRVEGRRQSSGHNSFNPSSKRGANDDFDEGEREIPTGPRGDGDGSKRVKRDSRRHAARFEGEVLEDGGWGR</sequence>
<evidence type="ECO:0008006" key="4">
    <source>
        <dbReference type="Google" id="ProtNLM"/>
    </source>
</evidence>
<feature type="compositionally biased region" description="Basic residues" evidence="1">
    <location>
        <begin position="655"/>
        <end position="666"/>
    </location>
</feature>
<keyword evidence="3" id="KW-1185">Reference proteome</keyword>
<feature type="compositionally biased region" description="Low complexity" evidence="1">
    <location>
        <begin position="215"/>
        <end position="224"/>
    </location>
</feature>
<protein>
    <recommendedName>
        <fullName evidence="4">RING-type domain-containing protein</fullName>
    </recommendedName>
</protein>
<gene>
    <name evidence="2" type="ORF">BDY17DRAFT_299358</name>
</gene>
<organism evidence="2 3">
    <name type="scientific">Neohortaea acidophila</name>
    <dbReference type="NCBI Taxonomy" id="245834"/>
    <lineage>
        <taxon>Eukaryota</taxon>
        <taxon>Fungi</taxon>
        <taxon>Dikarya</taxon>
        <taxon>Ascomycota</taxon>
        <taxon>Pezizomycotina</taxon>
        <taxon>Dothideomycetes</taxon>
        <taxon>Dothideomycetidae</taxon>
        <taxon>Mycosphaerellales</taxon>
        <taxon>Teratosphaeriaceae</taxon>
        <taxon>Neohortaea</taxon>
    </lineage>
</organism>
<dbReference type="InterPro" id="IPR032922">
    <property type="entry name" value="SON"/>
</dbReference>
<dbReference type="EMBL" id="MU001637">
    <property type="protein sequence ID" value="KAF2481625.1"/>
    <property type="molecule type" value="Genomic_DNA"/>
</dbReference>
<dbReference type="GO" id="GO:0051726">
    <property type="term" value="P:regulation of cell cycle"/>
    <property type="evidence" value="ECO:0007669"/>
    <property type="project" value="InterPro"/>
</dbReference>
<dbReference type="RefSeq" id="XP_033588195.1">
    <property type="nucleotide sequence ID" value="XM_033733890.1"/>
</dbReference>
<feature type="compositionally biased region" description="Basic and acidic residues" evidence="1">
    <location>
        <begin position="187"/>
        <end position="214"/>
    </location>
</feature>
<feature type="compositionally biased region" description="Basic and acidic residues" evidence="1">
    <location>
        <begin position="811"/>
        <end position="834"/>
    </location>
</feature>
<dbReference type="GeneID" id="54474892"/>
<dbReference type="PANTHER" id="PTHR46528:SF1">
    <property type="entry name" value="PROTEIN SON"/>
    <property type="match status" value="1"/>
</dbReference>
<feature type="region of interest" description="Disordered" evidence="1">
    <location>
        <begin position="350"/>
        <end position="515"/>
    </location>
</feature>
<dbReference type="Gene3D" id="3.30.40.10">
    <property type="entry name" value="Zinc/RING finger domain, C3HC4 (zinc finger)"/>
    <property type="match status" value="1"/>
</dbReference>
<evidence type="ECO:0000256" key="1">
    <source>
        <dbReference type="SAM" id="MobiDB-lite"/>
    </source>
</evidence>
<feature type="compositionally biased region" description="Basic residues" evidence="1">
    <location>
        <begin position="957"/>
        <end position="966"/>
    </location>
</feature>
<feature type="compositionally biased region" description="Basic and acidic residues" evidence="1">
    <location>
        <begin position="688"/>
        <end position="716"/>
    </location>
</feature>
<evidence type="ECO:0000313" key="2">
    <source>
        <dbReference type="EMBL" id="KAF2481625.1"/>
    </source>
</evidence>
<dbReference type="InterPro" id="IPR013083">
    <property type="entry name" value="Znf_RING/FYVE/PHD"/>
</dbReference>
<feature type="compositionally biased region" description="Polar residues" evidence="1">
    <location>
        <begin position="918"/>
        <end position="931"/>
    </location>
</feature>
<dbReference type="AlphaFoldDB" id="A0A6A6PNZ3"/>
<feature type="compositionally biased region" description="Basic and acidic residues" evidence="1">
    <location>
        <begin position="633"/>
        <end position="647"/>
    </location>
</feature>
<dbReference type="PANTHER" id="PTHR46528">
    <property type="entry name" value="PROTEIN SON"/>
    <property type="match status" value="1"/>
</dbReference>
<feature type="region of interest" description="Disordered" evidence="1">
    <location>
        <begin position="587"/>
        <end position="981"/>
    </location>
</feature>